<organism evidence="9 10">
    <name type="scientific">Clonorchis sinensis</name>
    <name type="common">Chinese liver fluke</name>
    <dbReference type="NCBI Taxonomy" id="79923"/>
    <lineage>
        <taxon>Eukaryota</taxon>
        <taxon>Metazoa</taxon>
        <taxon>Spiralia</taxon>
        <taxon>Lophotrochozoa</taxon>
        <taxon>Platyhelminthes</taxon>
        <taxon>Trematoda</taxon>
        <taxon>Digenea</taxon>
        <taxon>Opisthorchiida</taxon>
        <taxon>Opisthorchiata</taxon>
        <taxon>Opisthorchiidae</taxon>
        <taxon>Clonorchis</taxon>
    </lineage>
</organism>
<comment type="similarity">
    <text evidence="2">Belongs to the TMEM201 family.</text>
</comment>
<sequence>MFSSDVFSSFSNPAYYVGLLAATTIFFLVFLLTRFARSRFRKRVESECWFCQETTLVPKGSENSFTCETCGQYNGFTEDGDYNKQVPGQYTSEQFPEAHYGYVAVSPLKNFSTRTVPGAMFVSKSDVLCNQCRLNQGAIVQRLSEFEPTREELWDIELRNYKLRLERLYPLCATCLAKSRRRIKELDAKLLPNYLNWWKSLRPRRRDNNANHLSSSHTISKNVFVVSGPLYLVFRVSSLLCICALLAGPTAHSVANRHCTVRTDHKSTVLDRLIILSEPKALRTHLFPHCADLLQWANSLDMPVLGQLCFCLLCIVLQSVFIHKHWVSQNSSRTRGVCASVLLLDVILLLIVSNTTVSIIVQTTLKTEATADHYLSMRFCGYAVVAFMVVPLLFGVCSSLVAWIRFCSSDWNAQKQVLIESWPTGHSYDSCTDRSQLANSHCDSFTRSANSAYHCVRNSDPLEEFGTRLRVSTDKPLFRPSVFSCPPAWSPRSTTSFCSTLTPSTKLESFYSCPALSASKTFPLLRSDGSDFSDRSEITSVSRLKRKRPSTVCGTSVTRRRKSRRSYRKRSGLLRFCLSLLFGRIETWDDLFAELVCLANALLVGVVIYGMGRLFVQLTEVF</sequence>
<dbReference type="InterPro" id="IPR040041">
    <property type="entry name" value="TMEM201"/>
</dbReference>
<feature type="transmembrane region" description="Helical" evidence="7">
    <location>
        <begin position="567"/>
        <end position="585"/>
    </location>
</feature>
<dbReference type="EMBL" id="DF144188">
    <property type="protein sequence ID" value="GAA56219.1"/>
    <property type="molecule type" value="Genomic_DNA"/>
</dbReference>
<name>G7YTD9_CLOSI</name>
<feature type="transmembrane region" description="Helical" evidence="7">
    <location>
        <begin position="14"/>
        <end position="33"/>
    </location>
</feature>
<dbReference type="InterPro" id="IPR018617">
    <property type="entry name" value="Ima1_N"/>
</dbReference>
<keyword evidence="4 7" id="KW-1133">Transmembrane helix</keyword>
<evidence type="ECO:0000256" key="2">
    <source>
        <dbReference type="ARBA" id="ARBA00007600"/>
    </source>
</evidence>
<evidence type="ECO:0000256" key="3">
    <source>
        <dbReference type="ARBA" id="ARBA00022692"/>
    </source>
</evidence>
<evidence type="ECO:0000259" key="8">
    <source>
        <dbReference type="Pfam" id="PF09779"/>
    </source>
</evidence>
<evidence type="ECO:0000256" key="1">
    <source>
        <dbReference type="ARBA" id="ARBA00004473"/>
    </source>
</evidence>
<evidence type="ECO:0000256" key="5">
    <source>
        <dbReference type="ARBA" id="ARBA00023136"/>
    </source>
</evidence>
<accession>G7YTD9</accession>
<dbReference type="AlphaFoldDB" id="G7YTD9"/>
<reference evidence="9" key="1">
    <citation type="journal article" date="2011" name="Genome Biol.">
        <title>The draft genome of the carcinogenic human liver fluke Clonorchis sinensis.</title>
        <authorList>
            <person name="Wang X."/>
            <person name="Chen W."/>
            <person name="Huang Y."/>
            <person name="Sun J."/>
            <person name="Men J."/>
            <person name="Liu H."/>
            <person name="Luo F."/>
            <person name="Guo L."/>
            <person name="Lv X."/>
            <person name="Deng C."/>
            <person name="Zhou C."/>
            <person name="Fan Y."/>
            <person name="Li X."/>
            <person name="Huang L."/>
            <person name="Hu Y."/>
            <person name="Liang C."/>
            <person name="Hu X."/>
            <person name="Xu J."/>
            <person name="Yu X."/>
        </authorList>
    </citation>
    <scope>NUCLEOTIDE SEQUENCE [LARGE SCALE GENOMIC DNA]</scope>
    <source>
        <strain evidence="9">Henan</strain>
    </source>
</reference>
<proteinExistence type="inferred from homology"/>
<reference key="2">
    <citation type="submission" date="2011-10" db="EMBL/GenBank/DDBJ databases">
        <title>The genome and transcriptome sequence of Clonorchis sinensis provide insights into the carcinogenic liver fluke.</title>
        <authorList>
            <person name="Wang X."/>
            <person name="Huang Y."/>
            <person name="Chen W."/>
            <person name="Liu H."/>
            <person name="Guo L."/>
            <person name="Chen Y."/>
            <person name="Luo F."/>
            <person name="Zhou W."/>
            <person name="Sun J."/>
            <person name="Mao Q."/>
            <person name="Liang P."/>
            <person name="Zhou C."/>
            <person name="Tian Y."/>
            <person name="Men J."/>
            <person name="Lv X."/>
            <person name="Huang L."/>
            <person name="Zhou J."/>
            <person name="Hu Y."/>
            <person name="Li R."/>
            <person name="Zhang F."/>
            <person name="Lei H."/>
            <person name="Li X."/>
            <person name="Hu X."/>
            <person name="Liang C."/>
            <person name="Xu J."/>
            <person name="Wu Z."/>
            <person name="Yu X."/>
        </authorList>
    </citation>
    <scope>NUCLEOTIDE SEQUENCE</scope>
    <source>
        <strain>Henan</strain>
    </source>
</reference>
<evidence type="ECO:0000256" key="7">
    <source>
        <dbReference type="SAM" id="Phobius"/>
    </source>
</evidence>
<evidence type="ECO:0000256" key="4">
    <source>
        <dbReference type="ARBA" id="ARBA00022989"/>
    </source>
</evidence>
<dbReference type="Pfam" id="PF09779">
    <property type="entry name" value="Ima1_N"/>
    <property type="match status" value="1"/>
</dbReference>
<feature type="transmembrane region" description="Helical" evidence="7">
    <location>
        <begin position="342"/>
        <end position="361"/>
    </location>
</feature>
<evidence type="ECO:0000256" key="6">
    <source>
        <dbReference type="ARBA" id="ARBA00023242"/>
    </source>
</evidence>
<feature type="transmembrane region" description="Helical" evidence="7">
    <location>
        <begin position="304"/>
        <end position="322"/>
    </location>
</feature>
<keyword evidence="10" id="KW-1185">Reference proteome</keyword>
<feature type="transmembrane region" description="Helical" evidence="7">
    <location>
        <begin position="381"/>
        <end position="406"/>
    </location>
</feature>
<feature type="transmembrane region" description="Helical" evidence="7">
    <location>
        <begin position="591"/>
        <end position="616"/>
    </location>
</feature>
<evidence type="ECO:0000313" key="9">
    <source>
        <dbReference type="EMBL" id="GAA56219.1"/>
    </source>
</evidence>
<evidence type="ECO:0000313" key="10">
    <source>
        <dbReference type="Proteomes" id="UP000008909"/>
    </source>
</evidence>
<keyword evidence="5 7" id="KW-0472">Membrane</keyword>
<dbReference type="GO" id="GO:0005521">
    <property type="term" value="F:lamin binding"/>
    <property type="evidence" value="ECO:0007669"/>
    <property type="project" value="TreeGrafter"/>
</dbReference>
<dbReference type="PANTHER" id="PTHR28646:SF1">
    <property type="entry name" value="TRANSMEMBRANE PROTEIN 201"/>
    <property type="match status" value="1"/>
</dbReference>
<dbReference type="Proteomes" id="UP000008909">
    <property type="component" value="Unassembled WGS sequence"/>
</dbReference>
<dbReference type="PANTHER" id="PTHR28646">
    <property type="entry name" value="TRANSMEMBRANE PROTEIN 201"/>
    <property type="match status" value="1"/>
</dbReference>
<gene>
    <name evidence="9" type="ORF">CLF_110303</name>
</gene>
<comment type="subcellular location">
    <subcellularLocation>
        <location evidence="1">Nucleus inner membrane</location>
        <topology evidence="1">Multi-pass membrane protein</topology>
    </subcellularLocation>
</comment>
<keyword evidence="3 7" id="KW-0812">Transmembrane</keyword>
<feature type="domain" description="Ima1 N-terminal" evidence="8">
    <location>
        <begin position="47"/>
        <end position="177"/>
    </location>
</feature>
<keyword evidence="6" id="KW-0539">Nucleus</keyword>
<dbReference type="GO" id="GO:0005637">
    <property type="term" value="C:nuclear inner membrane"/>
    <property type="evidence" value="ECO:0007669"/>
    <property type="project" value="UniProtKB-SubCell"/>
</dbReference>
<dbReference type="GO" id="GO:0030473">
    <property type="term" value="P:nuclear migration along microtubule"/>
    <property type="evidence" value="ECO:0007669"/>
    <property type="project" value="TreeGrafter"/>
</dbReference>
<feature type="transmembrane region" description="Helical" evidence="7">
    <location>
        <begin position="223"/>
        <end position="247"/>
    </location>
</feature>
<protein>
    <submittedName>
        <fullName evidence="9">Transmembrane protein 201</fullName>
    </submittedName>
</protein>
<dbReference type="GO" id="GO:0051015">
    <property type="term" value="F:actin filament binding"/>
    <property type="evidence" value="ECO:0007669"/>
    <property type="project" value="TreeGrafter"/>
</dbReference>